<accession>Q6TL21</accession>
<feature type="signal peptide" evidence="1">
    <location>
        <begin position="1"/>
        <end position="30"/>
    </location>
</feature>
<proteinExistence type="predicted"/>
<gene>
    <name evidence="3" type="primary">satB</name>
</gene>
<keyword evidence="1" id="KW-0732">Signal</keyword>
<reference evidence="3" key="3">
    <citation type="journal article" date="2004" name="Glycoconj. J.">
        <title>Genetic organization of chromosomal S-layer glycan biosynthesis loci of Bacillaceae.</title>
        <authorList>
            <person name="Novotny R."/>
            <person name="Pfoestl A."/>
            <person name="Messner P."/>
            <person name="Schaffer C."/>
        </authorList>
    </citation>
    <scope>NUCLEOTIDE SEQUENCE</scope>
    <source>
        <strain evidence="3">DSM 10155/G+</strain>
    </source>
</reference>
<dbReference type="Pfam" id="PF07833">
    <property type="entry name" value="Cu_amine_oxidN1"/>
    <property type="match status" value="1"/>
</dbReference>
<organism evidence="3">
    <name type="scientific">Aneurinibacillus thermoaerophilus</name>
    <dbReference type="NCBI Taxonomy" id="143495"/>
    <lineage>
        <taxon>Bacteria</taxon>
        <taxon>Bacillati</taxon>
        <taxon>Bacillota</taxon>
        <taxon>Bacilli</taxon>
        <taxon>Bacillales</taxon>
        <taxon>Paenibacillaceae</taxon>
        <taxon>Aneurinibacillus group</taxon>
        <taxon>Aneurinibacillus</taxon>
    </lineage>
</organism>
<evidence type="ECO:0000256" key="1">
    <source>
        <dbReference type="SAM" id="SignalP"/>
    </source>
</evidence>
<dbReference type="InterPro" id="IPR036582">
    <property type="entry name" value="Mao_N_sf"/>
</dbReference>
<dbReference type="Gene3D" id="3.30.457.10">
    <property type="entry name" value="Copper amine oxidase-like, N-terminal domain"/>
    <property type="match status" value="2"/>
</dbReference>
<name>Q6TL21_ANETH</name>
<dbReference type="InterPro" id="IPR012854">
    <property type="entry name" value="Cu_amine_oxidase-like_N"/>
</dbReference>
<dbReference type="AlphaFoldDB" id="Q6TL21"/>
<feature type="chain" id="PRO_5004280380" evidence="1">
    <location>
        <begin position="31"/>
        <end position="738"/>
    </location>
</feature>
<evidence type="ECO:0000259" key="2">
    <source>
        <dbReference type="Pfam" id="PF07833"/>
    </source>
</evidence>
<evidence type="ECO:0000313" key="3">
    <source>
        <dbReference type="EMBL" id="AAS44592.1"/>
    </source>
</evidence>
<reference evidence="3" key="2">
    <citation type="journal article" date="2004" name="Glycobiology">
        <title>Surface-layer glycoproteins: an example for the diversity of bacterial glycosylation with promising impacts on nanobiotechnology.</title>
        <authorList>
            <person name="Schaffer C."/>
            <person name="Messner P."/>
        </authorList>
    </citation>
    <scope>NUCLEOTIDE SEQUENCE</scope>
    <source>
        <strain evidence="3">DSM 10155/G+</strain>
    </source>
</reference>
<dbReference type="SUPFAM" id="SSF55383">
    <property type="entry name" value="Copper amine oxidase, domain N"/>
    <property type="match status" value="2"/>
</dbReference>
<protein>
    <submittedName>
        <fullName evidence="3">Surface-layer glycoprotein SatB</fullName>
    </submittedName>
</protein>
<sequence length="738" mass="78306">MKTNKALKVLTTSALLASVAAPFGAGVVSANITNLVNKVLNVKSNYDGEQSASHTLTVKEDDIAFDQTSGETFRVVLPSGVKWKTAPANTPTAKFDLRSDQVLEVTVKGTNTIADDEQVSIPLNFKVDGATGELKLKVESMDSTITSGEYVFAIVGSGSTTAAVDNVKNIGKSGKAGTIRVEETAIGAVADGRNHKVKLKLPSNFRWVTTGTDKTEISTSGGFTSASIVTGESNDNVLVLDVATATGQGRGVLYVTPYIKADKDASYGDVSVNIRGPDFSDSDVVVAKYGDWGATIKVEKVEEVLAGKYDENTRTAKITIEESVPGSFVKGRDIDVELPSWVKVTDIKEFTTSGFTTGAPTSGSVDIDGTDNKISIPLGETGGSSTAKIEFKLELSVQADKTGDIEAVISGGGVAEQKAVIAKAVAPVSVALDGEASKVKIGAQAQDAPNIIITELKKGAIEKTTENGSTTNGTIEVKLPDGVKFASVPKVEVVEGDGTIDVDNVRRINNDNVLTIPVKGESVSKPMKIKLSNVKLTVDRTVPEGDIELKVGGNAIVENYKSGKGWLKGNKQNGSSDALDAGEFNTEHAAKVVVAKTVTPAPTDTTATNIVFKLNSKTYTVDGKEFEMDAAPLVGWDRAYLPVRFAANALNVSDDQIVWDDKTSTFTIFKGDRVISGKVGDKFLTVNGAKVPMDVPVWRNKEKTNNRVMVPIRYLANALNAEIEWNKETSEITIQAKK</sequence>
<reference evidence="3" key="1">
    <citation type="journal article" date="1999" name="Glycobiology">
        <title>Structural heterogeneity in the core oligosaccharide of the S-layer glycoprotein from Aneurinibacillus thermoaerophilus DSM 10155.</title>
        <authorList>
            <person name="Wugeditsch T."/>
            <person name="Zachara N.E."/>
            <person name="Puchberger M."/>
            <person name="Kosma P."/>
            <person name="Gooley A.A."/>
            <person name="Messner P."/>
        </authorList>
    </citation>
    <scope>NUCLEOTIDE SEQUENCE</scope>
    <source>
        <strain evidence="3">DSM 10155/G+</strain>
    </source>
</reference>
<feature type="domain" description="Copper amine oxidase-like N-terminal" evidence="2">
    <location>
        <begin position="620"/>
        <end position="734"/>
    </location>
</feature>
<dbReference type="EMBL" id="AY395579">
    <property type="protein sequence ID" value="AAS44592.1"/>
    <property type="molecule type" value="Genomic_DNA"/>
</dbReference>